<proteinExistence type="predicted"/>
<organism evidence="6 7">
    <name type="scientific">Aedes aegypti</name>
    <name type="common">Yellowfever mosquito</name>
    <name type="synonym">Culex aegypti</name>
    <dbReference type="NCBI Taxonomy" id="7159"/>
    <lineage>
        <taxon>Eukaryota</taxon>
        <taxon>Metazoa</taxon>
        <taxon>Ecdysozoa</taxon>
        <taxon>Arthropoda</taxon>
        <taxon>Hexapoda</taxon>
        <taxon>Insecta</taxon>
        <taxon>Pterygota</taxon>
        <taxon>Neoptera</taxon>
        <taxon>Endopterygota</taxon>
        <taxon>Diptera</taxon>
        <taxon>Nematocera</taxon>
        <taxon>Culicoidea</taxon>
        <taxon>Culicidae</taxon>
        <taxon>Culicinae</taxon>
        <taxon>Aedini</taxon>
        <taxon>Aedes</taxon>
        <taxon>Stegomyia</taxon>
    </lineage>
</organism>
<evidence type="ECO:0000256" key="1">
    <source>
        <dbReference type="ARBA" id="ARBA00022723"/>
    </source>
</evidence>
<dbReference type="PANTHER" id="PTHR31665">
    <property type="entry name" value="FLYWCH FAMILY MEMBER 2-RELATED"/>
    <property type="match status" value="1"/>
</dbReference>
<evidence type="ECO:0000313" key="6">
    <source>
        <dbReference type="EMBL" id="EAT43940.1"/>
    </source>
</evidence>
<dbReference type="HOGENOM" id="CLU_925055_0_0_1"/>
<dbReference type="EMBL" id="CH477310">
    <property type="protein sequence ID" value="EAT43940.1"/>
    <property type="molecule type" value="Genomic_DNA"/>
</dbReference>
<dbReference type="PANTHER" id="PTHR31665:SF0">
    <property type="entry name" value="FLYWCH FAMILY MEMBER 2"/>
    <property type="match status" value="1"/>
</dbReference>
<dbReference type="VEuPathDB" id="VectorBase:AAEL010576"/>
<reference evidence="6" key="2">
    <citation type="journal article" date="2007" name="Science">
        <title>Genome sequence of Aedes aegypti, a major arbovirus vector.</title>
        <authorList>
            <person name="Nene V."/>
            <person name="Wortman J.R."/>
            <person name="Lawson D."/>
            <person name="Haas B."/>
            <person name="Kodira C."/>
            <person name="Tu Z.J."/>
            <person name="Loftus B."/>
            <person name="Xi Z."/>
            <person name="Megy K."/>
            <person name="Grabherr M."/>
            <person name="Ren Q."/>
            <person name="Zdobnov E.M."/>
            <person name="Lobo N.F."/>
            <person name="Campbell K.S."/>
            <person name="Brown S.E."/>
            <person name="Bonaldo M.F."/>
            <person name="Zhu J."/>
            <person name="Sinkins S.P."/>
            <person name="Hogenkamp D.G."/>
            <person name="Amedeo P."/>
            <person name="Arensburger P."/>
            <person name="Atkinson P.W."/>
            <person name="Bidwell S."/>
            <person name="Biedler J."/>
            <person name="Birney E."/>
            <person name="Bruggner R.V."/>
            <person name="Costas J."/>
            <person name="Coy M.R."/>
            <person name="Crabtree J."/>
            <person name="Crawford M."/>
            <person name="Debruyn B."/>
            <person name="Decaprio D."/>
            <person name="Eiglmeier K."/>
            <person name="Eisenstadt E."/>
            <person name="El-Dorry H."/>
            <person name="Gelbart W.M."/>
            <person name="Gomes S.L."/>
            <person name="Hammond M."/>
            <person name="Hannick L.I."/>
            <person name="Hogan J.R."/>
            <person name="Holmes M.H."/>
            <person name="Jaffe D."/>
            <person name="Johnston J.S."/>
            <person name="Kennedy R.C."/>
            <person name="Koo H."/>
            <person name="Kravitz S."/>
            <person name="Kriventseva E.V."/>
            <person name="Kulp D."/>
            <person name="Labutti K."/>
            <person name="Lee E."/>
            <person name="Li S."/>
            <person name="Lovin D.D."/>
            <person name="Mao C."/>
            <person name="Mauceli E."/>
            <person name="Menck C.F."/>
            <person name="Miller J.R."/>
            <person name="Montgomery P."/>
            <person name="Mori A."/>
            <person name="Nascimento A.L."/>
            <person name="Naveira H.F."/>
            <person name="Nusbaum C."/>
            <person name="O'leary S."/>
            <person name="Orvis J."/>
            <person name="Pertea M."/>
            <person name="Quesneville H."/>
            <person name="Reidenbach K.R."/>
            <person name="Rogers Y.H."/>
            <person name="Roth C.W."/>
            <person name="Schneider J.R."/>
            <person name="Schatz M."/>
            <person name="Shumway M."/>
            <person name="Stanke M."/>
            <person name="Stinson E.O."/>
            <person name="Tubio J.M."/>
            <person name="Vanzee J.P."/>
            <person name="Verjovski-Almeida S."/>
            <person name="Werner D."/>
            <person name="White O."/>
            <person name="Wyder S."/>
            <person name="Zeng Q."/>
            <person name="Zhao Q."/>
            <person name="Zhao Y."/>
            <person name="Hill C.A."/>
            <person name="Raikhel A.S."/>
            <person name="Soares M.B."/>
            <person name="Knudson D.L."/>
            <person name="Lee N.H."/>
            <person name="Galagan J."/>
            <person name="Salzberg S.L."/>
            <person name="Paulsen I.T."/>
            <person name="Dimopoulos G."/>
            <person name="Collins F.H."/>
            <person name="Birren B."/>
            <person name="Fraser-Liggett C.M."/>
            <person name="Severson D.W."/>
        </authorList>
    </citation>
    <scope>NUCLEOTIDE SEQUENCE [LARGE SCALE GENOMIC DNA]</scope>
    <source>
        <strain evidence="6">Liverpool</strain>
    </source>
</reference>
<dbReference type="GO" id="GO:0008270">
    <property type="term" value="F:zinc ion binding"/>
    <property type="evidence" value="ECO:0007669"/>
    <property type="project" value="UniProtKB-KW"/>
</dbReference>
<dbReference type="OMA" id="YRFVISY"/>
<evidence type="ECO:0000256" key="4">
    <source>
        <dbReference type="SAM" id="MobiDB-lite"/>
    </source>
</evidence>
<evidence type="ECO:0000313" key="7">
    <source>
        <dbReference type="Proteomes" id="UP000682892"/>
    </source>
</evidence>
<feature type="domain" description="FLYWCH-type" evidence="5">
    <location>
        <begin position="89"/>
        <end position="153"/>
    </location>
</feature>
<evidence type="ECO:0000259" key="5">
    <source>
        <dbReference type="Pfam" id="PF04500"/>
    </source>
</evidence>
<dbReference type="PhylomeDB" id="Q17CD5"/>
<reference evidence="6" key="1">
    <citation type="submission" date="2005-10" db="EMBL/GenBank/DDBJ databases">
        <authorList>
            <person name="Loftus B.J."/>
            <person name="Nene V.M."/>
            <person name="Hannick L.I."/>
            <person name="Bidwell S."/>
            <person name="Haas B."/>
            <person name="Amedeo P."/>
            <person name="Orvis J."/>
            <person name="Wortman J.R."/>
            <person name="White O.R."/>
            <person name="Salzberg S."/>
            <person name="Shumway M."/>
            <person name="Koo H."/>
            <person name="Zhao Y."/>
            <person name="Holmes M."/>
            <person name="Miller J."/>
            <person name="Schatz M."/>
            <person name="Pop M."/>
            <person name="Pai G."/>
            <person name="Utterback T."/>
            <person name="Rogers Y.-H."/>
            <person name="Kravitz S."/>
            <person name="Fraser C.M."/>
        </authorList>
    </citation>
    <scope>NUCLEOTIDE SEQUENCE</scope>
    <source>
        <strain evidence="6">Liverpool</strain>
    </source>
</reference>
<evidence type="ECO:0000256" key="2">
    <source>
        <dbReference type="ARBA" id="ARBA00022771"/>
    </source>
</evidence>
<dbReference type="Gene3D" id="2.20.25.240">
    <property type="match status" value="3"/>
</dbReference>
<dbReference type="eggNOG" id="ENOG502T11N">
    <property type="taxonomic scope" value="Eukaryota"/>
</dbReference>
<gene>
    <name evidence="6" type="ORF">AaeL_AAEL004609</name>
</gene>
<keyword evidence="2" id="KW-0863">Zinc-finger</keyword>
<accession>Q17CD5</accession>
<name>Q17CD5_AEDAE</name>
<protein>
    <submittedName>
        <fullName evidence="6">AAEL004609-PA</fullName>
    </submittedName>
</protein>
<dbReference type="Proteomes" id="UP000682892">
    <property type="component" value="Chromosome 1"/>
</dbReference>
<dbReference type="PaxDb" id="7159-AAEL004609-PA"/>
<keyword evidence="1" id="KW-0479">Metal-binding</keyword>
<feature type="domain" description="FLYWCH-type" evidence="5">
    <location>
        <begin position="175"/>
        <end position="239"/>
    </location>
</feature>
<keyword evidence="3" id="KW-0862">Zinc</keyword>
<dbReference type="InterPro" id="IPR040312">
    <property type="entry name" value="FWCH1/FWCH2"/>
</dbReference>
<feature type="region of interest" description="Disordered" evidence="4">
    <location>
        <begin position="266"/>
        <end position="288"/>
    </location>
</feature>
<evidence type="ECO:0000256" key="3">
    <source>
        <dbReference type="ARBA" id="ARBA00022833"/>
    </source>
</evidence>
<sequence>MTRRGRMQLSVNGYLYTRDKTRGDSQFWACNQSKVLNCTARATTHRTQKNGPPRITLRGQHNHEVITERRKSGARARLIEKCRKDRITFVLTKRGSTQLSVNGFLYMRNKARGITQFWACNQHKVLNCTARATTRLDWKDTAPKVSLRGFHNHAIIHERRKAGQRARLLEQYISFVISKRGKTQLCVDGYLYMRVKATEEMQYWSCNQFRVLGCTARATTGRGKRGDKPVIKLRGFHNHQIILERRKPGECAKLKEQYAREREVLPERRKWGGSESQQLPSYQPPAPLPVPIEQCFLKKEK</sequence>
<dbReference type="InterPro" id="IPR007588">
    <property type="entry name" value="Znf_FLYWCH"/>
</dbReference>
<feature type="domain" description="FLYWCH-type" evidence="5">
    <location>
        <begin position="2"/>
        <end position="63"/>
    </location>
</feature>
<dbReference type="AlphaFoldDB" id="Q17CD5"/>
<dbReference type="Pfam" id="PF04500">
    <property type="entry name" value="FLYWCH"/>
    <property type="match status" value="3"/>
</dbReference>
<reference evidence="6" key="3">
    <citation type="submission" date="2012-09" db="EMBL/GenBank/DDBJ databases">
        <authorList>
            <consortium name="VectorBase"/>
        </authorList>
    </citation>
    <scope>NUCLEOTIDE SEQUENCE</scope>
    <source>
        <strain evidence="6">Liverpool</strain>
    </source>
</reference>